<evidence type="ECO:0000313" key="1">
    <source>
        <dbReference type="EMBL" id="RYR32579.1"/>
    </source>
</evidence>
<dbReference type="EMBL" id="SDMP01000010">
    <property type="protein sequence ID" value="RYR32578.1"/>
    <property type="molecule type" value="Genomic_DNA"/>
</dbReference>
<sequence length="389" mass="42887">MALITSPLLPTQFNSSSSLAITCAINTPSHTYFKFPSGNHTFNCCKPLAAVASSVPYQPTNNLDYLEKEEFIGHDGVTFEAVGDGSVVAKMELKNGSVVSMLLPSGVITSYKAPMWHGGTVELLHTAVSEGDHGAALIQGGVSSNFTFTTDDCQVSFSPTHWVLNKIKSHPEESIKVELINKSSEDKIGIKYIVTLEEDGLQSEFEVQNSMHSPLQITGSILSHLTVSSPEATYAVGLERSNYWRRPLLESEFILSPPPDSNYQEGFGKIWNIPALQQLIPHWGATKDQNKEDMSGEEEDGYKNLRDKISLIYTDAPRSITVIDRGRRNSLSIGRIGLDEMYLFSPGSKVEIYSKYSYILVGQTAILKPIVVNPQDVWNGGQYIHNPNL</sequence>
<dbReference type="GO" id="GO:0005975">
    <property type="term" value="P:carbohydrate metabolic process"/>
    <property type="evidence" value="ECO:0007669"/>
    <property type="project" value="InterPro"/>
</dbReference>
<comment type="caution">
    <text evidence="1">The sequence shown here is derived from an EMBL/GenBank/DDBJ whole genome shotgun (WGS) entry which is preliminary data.</text>
</comment>
<proteinExistence type="predicted"/>
<organism evidence="1 2">
    <name type="scientific">Arachis hypogaea</name>
    <name type="common">Peanut</name>
    <dbReference type="NCBI Taxonomy" id="3818"/>
    <lineage>
        <taxon>Eukaryota</taxon>
        <taxon>Viridiplantae</taxon>
        <taxon>Streptophyta</taxon>
        <taxon>Embryophyta</taxon>
        <taxon>Tracheophyta</taxon>
        <taxon>Spermatophyta</taxon>
        <taxon>Magnoliopsida</taxon>
        <taxon>eudicotyledons</taxon>
        <taxon>Gunneridae</taxon>
        <taxon>Pentapetalae</taxon>
        <taxon>rosids</taxon>
        <taxon>fabids</taxon>
        <taxon>Fabales</taxon>
        <taxon>Fabaceae</taxon>
        <taxon>Papilionoideae</taxon>
        <taxon>50 kb inversion clade</taxon>
        <taxon>dalbergioids sensu lato</taxon>
        <taxon>Dalbergieae</taxon>
        <taxon>Pterocarpus clade</taxon>
        <taxon>Arachis</taxon>
    </lineage>
</organism>
<evidence type="ECO:0000313" key="2">
    <source>
        <dbReference type="Proteomes" id="UP000289738"/>
    </source>
</evidence>
<protein>
    <recommendedName>
        <fullName evidence="3">Protein NDH-DEPENDENT CYCLIC ELECTRON FLOW 5</fullName>
    </recommendedName>
</protein>
<dbReference type="GO" id="GO:0047938">
    <property type="term" value="F:glucose-6-phosphate 1-epimerase activity"/>
    <property type="evidence" value="ECO:0007669"/>
    <property type="project" value="TreeGrafter"/>
</dbReference>
<accession>A0A445B1P2</accession>
<gene>
    <name evidence="1" type="ORF">Ahy_A10g047117</name>
</gene>
<dbReference type="EMBL" id="SDMP01000010">
    <property type="protein sequence ID" value="RYR32579.1"/>
    <property type="molecule type" value="Genomic_DNA"/>
</dbReference>
<evidence type="ECO:0008006" key="3">
    <source>
        <dbReference type="Google" id="ProtNLM"/>
    </source>
</evidence>
<dbReference type="InterPro" id="IPR011013">
    <property type="entry name" value="Gal_mutarotase_sf_dom"/>
</dbReference>
<dbReference type="Proteomes" id="UP000289738">
    <property type="component" value="Chromosome A10"/>
</dbReference>
<keyword evidence="2" id="KW-1185">Reference proteome</keyword>
<dbReference type="InterPro" id="IPR014718">
    <property type="entry name" value="GH-type_carb-bd"/>
</dbReference>
<dbReference type="SMR" id="A0A445B1P2"/>
<dbReference type="SUPFAM" id="SSF74650">
    <property type="entry name" value="Galactose mutarotase-like"/>
    <property type="match status" value="1"/>
</dbReference>
<dbReference type="OrthoDB" id="782148at2759"/>
<dbReference type="GO" id="GO:0030246">
    <property type="term" value="F:carbohydrate binding"/>
    <property type="evidence" value="ECO:0007669"/>
    <property type="project" value="InterPro"/>
</dbReference>
<dbReference type="AlphaFoldDB" id="A0A445B1P2"/>
<name>A0A445B1P2_ARAHY</name>
<dbReference type="PANTHER" id="PTHR11122">
    <property type="entry name" value="APOSPORY-ASSOCIATED PROTEIN C-RELATED"/>
    <property type="match status" value="1"/>
</dbReference>
<dbReference type="PANTHER" id="PTHR11122:SF15">
    <property type="entry name" value="PROTEIN NDH-DEPENDENT CYCLIC ELECTRON FLOW 5"/>
    <property type="match status" value="1"/>
</dbReference>
<reference evidence="1 2" key="1">
    <citation type="submission" date="2019-01" db="EMBL/GenBank/DDBJ databases">
        <title>Sequencing of cultivated peanut Arachis hypogaea provides insights into genome evolution and oil improvement.</title>
        <authorList>
            <person name="Chen X."/>
        </authorList>
    </citation>
    <scope>NUCLEOTIDE SEQUENCE [LARGE SCALE GENOMIC DNA]</scope>
    <source>
        <strain evidence="2">cv. Fuhuasheng</strain>
        <strain evidence="1">GDAAS-fuhuasheng2018</strain>
        <tissue evidence="1">Leaves</tissue>
    </source>
</reference>
<dbReference type="GO" id="GO:0005737">
    <property type="term" value="C:cytoplasm"/>
    <property type="evidence" value="ECO:0007669"/>
    <property type="project" value="TreeGrafter"/>
</dbReference>
<dbReference type="STRING" id="3818.A0A445B1P2"/>
<dbReference type="Gramene" id="arahy.Tifrunner.gnm2.ann2.Ah10g390300.1">
    <property type="protein sequence ID" value="arahy.Tifrunner.gnm2.ann2.Ah10g390300.1-CDS"/>
    <property type="gene ID" value="arahy.Tifrunner.gnm2.ann2.Ah10g390300"/>
</dbReference>
<dbReference type="Gene3D" id="2.70.98.10">
    <property type="match status" value="1"/>
</dbReference>